<organism evidence="2 3">
    <name type="scientific">Pseudorhizobium flavum</name>
    <dbReference type="NCBI Taxonomy" id="1335061"/>
    <lineage>
        <taxon>Bacteria</taxon>
        <taxon>Pseudomonadati</taxon>
        <taxon>Pseudomonadota</taxon>
        <taxon>Alphaproteobacteria</taxon>
        <taxon>Hyphomicrobiales</taxon>
        <taxon>Rhizobiaceae</taxon>
        <taxon>Rhizobium/Agrobacterium group</taxon>
        <taxon>Pseudorhizobium</taxon>
    </lineage>
</organism>
<keyword evidence="3" id="KW-1185">Reference proteome</keyword>
<keyword evidence="1" id="KW-1133">Transmembrane helix</keyword>
<protein>
    <submittedName>
        <fullName evidence="2">Putative branched-subunit amino acid permease</fullName>
    </submittedName>
</protein>
<feature type="transmembrane region" description="Helical" evidence="1">
    <location>
        <begin position="20"/>
        <end position="41"/>
    </location>
</feature>
<feature type="transmembrane region" description="Helical" evidence="1">
    <location>
        <begin position="62"/>
        <end position="88"/>
    </location>
</feature>
<keyword evidence="1" id="KW-0472">Membrane</keyword>
<reference evidence="2 3" key="1">
    <citation type="submission" date="2020-08" db="EMBL/GenBank/DDBJ databases">
        <title>Genomic Encyclopedia of Type Strains, Phase IV (KMG-IV): sequencing the most valuable type-strain genomes for metagenomic binning, comparative biology and taxonomic classification.</title>
        <authorList>
            <person name="Goeker M."/>
        </authorList>
    </citation>
    <scope>NUCLEOTIDE SEQUENCE [LARGE SCALE GENOMIC DNA]</scope>
    <source>
        <strain evidence="2 3">DSM 102134</strain>
    </source>
</reference>
<dbReference type="Pfam" id="PF03591">
    <property type="entry name" value="AzlC"/>
    <property type="match status" value="1"/>
</dbReference>
<feature type="transmembrane region" description="Helical" evidence="1">
    <location>
        <begin position="219"/>
        <end position="238"/>
    </location>
</feature>
<dbReference type="Proteomes" id="UP000535501">
    <property type="component" value="Unassembled WGS sequence"/>
</dbReference>
<feature type="transmembrane region" description="Helical" evidence="1">
    <location>
        <begin position="139"/>
        <end position="164"/>
    </location>
</feature>
<comment type="caution">
    <text evidence="2">The sequence shown here is derived from an EMBL/GenBank/DDBJ whole genome shotgun (WGS) entry which is preliminary data.</text>
</comment>
<dbReference type="RefSeq" id="WP_077546528.1">
    <property type="nucleotide sequence ID" value="NZ_JACHEJ010000001.1"/>
</dbReference>
<accession>A0A7W9YVF2</accession>
<proteinExistence type="predicted"/>
<evidence type="ECO:0000256" key="1">
    <source>
        <dbReference type="SAM" id="Phobius"/>
    </source>
</evidence>
<dbReference type="AlphaFoldDB" id="A0A7W9YVF2"/>
<feature type="transmembrane region" description="Helical" evidence="1">
    <location>
        <begin position="108"/>
        <end position="127"/>
    </location>
</feature>
<dbReference type="EMBL" id="JACHEJ010000001">
    <property type="protein sequence ID" value="MBB6178739.1"/>
    <property type="molecule type" value="Genomic_DNA"/>
</dbReference>
<keyword evidence="1" id="KW-0812">Transmembrane</keyword>
<feature type="transmembrane region" description="Helical" evidence="1">
    <location>
        <begin position="195"/>
        <end position="213"/>
    </location>
</feature>
<feature type="transmembrane region" description="Helical" evidence="1">
    <location>
        <begin position="170"/>
        <end position="188"/>
    </location>
</feature>
<evidence type="ECO:0000313" key="2">
    <source>
        <dbReference type="EMBL" id="MBB6178739.1"/>
    </source>
</evidence>
<sequence length="253" mass="27434">MSPSSDTQSASFWFLTGMRGITSLPAIILMTSFVGFSAFAFESGISRGEAIFMTISIWALPAKMILVGMMASGAHIAACFVAVTLSSIRMMPMVASLVPEMRTERTPTWLLLLLSHFVAITAWVFATQRLRDVPREHRATFFAGFGITLTLTNTLIVAVCYGVVEAFPPVVSGALFMLTPVYFLASIWATARQAVVRLAFVIGVASGPLLALVSPGFDVLYAGIGGGTLAYLIDRFWIRGRKRTVQAEKLHGR</sequence>
<name>A0A7W9YVF2_9HYPH</name>
<dbReference type="InterPro" id="IPR011606">
    <property type="entry name" value="Brnchd-chn_aa_trnsp_permease"/>
</dbReference>
<evidence type="ECO:0000313" key="3">
    <source>
        <dbReference type="Proteomes" id="UP000535501"/>
    </source>
</evidence>
<gene>
    <name evidence="2" type="ORF">HNQ75_000682</name>
</gene>